<dbReference type="AlphaFoldDB" id="A0A5N3PFC2"/>
<dbReference type="Gene3D" id="3.80.30.20">
    <property type="entry name" value="tm_1862 like domain"/>
    <property type="match status" value="1"/>
</dbReference>
<dbReference type="OrthoDB" id="9801424at2"/>
<dbReference type="InterPro" id="IPR007197">
    <property type="entry name" value="rSAM"/>
</dbReference>
<protein>
    <submittedName>
        <fullName evidence="7">Radical SAM protein</fullName>
    </submittedName>
</protein>
<proteinExistence type="predicted"/>
<dbReference type="SFLD" id="SFLDS00029">
    <property type="entry name" value="Radical_SAM"/>
    <property type="match status" value="1"/>
</dbReference>
<dbReference type="CDD" id="cd01335">
    <property type="entry name" value="Radical_SAM"/>
    <property type="match status" value="1"/>
</dbReference>
<dbReference type="InterPro" id="IPR023404">
    <property type="entry name" value="rSAM_horseshoe"/>
</dbReference>
<dbReference type="InterPro" id="IPR058240">
    <property type="entry name" value="rSAM_sf"/>
</dbReference>
<comment type="cofactor">
    <cofactor evidence="1">
        <name>[4Fe-4S] cluster</name>
        <dbReference type="ChEBI" id="CHEBI:49883"/>
    </cofactor>
</comment>
<dbReference type="SUPFAM" id="SSF102114">
    <property type="entry name" value="Radical SAM enzymes"/>
    <property type="match status" value="1"/>
</dbReference>
<keyword evidence="8" id="KW-1185">Reference proteome</keyword>
<feature type="domain" description="Radical SAM core" evidence="6">
    <location>
        <begin position="156"/>
        <end position="382"/>
    </location>
</feature>
<evidence type="ECO:0000256" key="5">
    <source>
        <dbReference type="ARBA" id="ARBA00023014"/>
    </source>
</evidence>
<evidence type="ECO:0000256" key="4">
    <source>
        <dbReference type="ARBA" id="ARBA00023004"/>
    </source>
</evidence>
<dbReference type="InterPro" id="IPR006638">
    <property type="entry name" value="Elp3/MiaA/NifB-like_rSAM"/>
</dbReference>
<keyword evidence="4" id="KW-0408">Iron</keyword>
<dbReference type="SFLD" id="SFLDG01082">
    <property type="entry name" value="B12-binding_domain_containing"/>
    <property type="match status" value="1"/>
</dbReference>
<evidence type="ECO:0000313" key="8">
    <source>
        <dbReference type="Proteomes" id="UP000325684"/>
    </source>
</evidence>
<dbReference type="EMBL" id="VCMV01000006">
    <property type="protein sequence ID" value="KAB0268345.1"/>
    <property type="molecule type" value="Genomic_DNA"/>
</dbReference>
<accession>A0A5N3PFC2</accession>
<evidence type="ECO:0000313" key="7">
    <source>
        <dbReference type="EMBL" id="KAB0268345.1"/>
    </source>
</evidence>
<dbReference type="Proteomes" id="UP000325684">
    <property type="component" value="Unassembled WGS sequence"/>
</dbReference>
<dbReference type="GO" id="GO:0003824">
    <property type="term" value="F:catalytic activity"/>
    <property type="evidence" value="ECO:0007669"/>
    <property type="project" value="InterPro"/>
</dbReference>
<evidence type="ECO:0000256" key="2">
    <source>
        <dbReference type="ARBA" id="ARBA00022691"/>
    </source>
</evidence>
<evidence type="ECO:0000256" key="1">
    <source>
        <dbReference type="ARBA" id="ARBA00001966"/>
    </source>
</evidence>
<dbReference type="PANTHER" id="PTHR43409:SF4">
    <property type="entry name" value="RADICAL SAM SUPERFAMILY PROTEIN"/>
    <property type="match status" value="1"/>
</dbReference>
<gene>
    <name evidence="7" type="ORF">FEZ63_04930</name>
</gene>
<evidence type="ECO:0000256" key="3">
    <source>
        <dbReference type="ARBA" id="ARBA00022723"/>
    </source>
</evidence>
<dbReference type="GO" id="GO:0046872">
    <property type="term" value="F:metal ion binding"/>
    <property type="evidence" value="ECO:0007669"/>
    <property type="project" value="UniProtKB-KW"/>
</dbReference>
<sequence>MWKTLERKPRVLVVLAHFDETRNPHGRPHFVPQGVGHAFLAGAFDRNNVDVKLYSEFHSGPLLNEKALAWPDMLVLTGVTSSFDRMKQLTAYARTLSPGCVVVAGGPAVRNLPSFSAHYFDYACQGDVEDLMGIALEVFGAAAVPEWHEPRFDLLNWGGPVNYVESSRYCNFRCTFCALTGEGRSYKTYDLASIERQIRSQRRKKILLFVDNNFYGNDRSFFRQKLDLLADLRREGVVPGWIALVTSDFFADPDNLVRARKAGCLGLFSGVESLSDEQIKVYNKKQNLIQPQIRMIESCLEAGIVFQYGLIFDPSTQRLGAMRRELSAILGTPSIPLPAFLSLTIPLLGTPYFQSCAHEGRFLPHAKLRDMDGFTLMTKPIDDLEAVVPFVRNMEKLGGHSRDILRHSLGFYKSYRHSLSARQMIASVGNAARLCFPQIIHNRRHLVPHRDETLTYVTTTQPLGPLYRPSLPVGEIYRDHFLPTMITDAEGGLHAHILANATPSSPARAIDAGLPV</sequence>
<keyword evidence="3" id="KW-0479">Metal-binding</keyword>
<name>A0A5N3PFC2_9HYPH</name>
<comment type="caution">
    <text evidence="7">The sequence shown here is derived from an EMBL/GenBank/DDBJ whole genome shotgun (WGS) entry which is preliminary data.</text>
</comment>
<dbReference type="SMART" id="SM00729">
    <property type="entry name" value="Elp3"/>
    <property type="match status" value="1"/>
</dbReference>
<dbReference type="GO" id="GO:0051536">
    <property type="term" value="F:iron-sulfur cluster binding"/>
    <property type="evidence" value="ECO:0007669"/>
    <property type="project" value="UniProtKB-KW"/>
</dbReference>
<evidence type="ECO:0000259" key="6">
    <source>
        <dbReference type="PROSITE" id="PS51918"/>
    </source>
</evidence>
<organism evidence="7 8">
    <name type="scientific">Microvirga brassicacearum</name>
    <dbReference type="NCBI Taxonomy" id="2580413"/>
    <lineage>
        <taxon>Bacteria</taxon>
        <taxon>Pseudomonadati</taxon>
        <taxon>Pseudomonadota</taxon>
        <taxon>Alphaproteobacteria</taxon>
        <taxon>Hyphomicrobiales</taxon>
        <taxon>Methylobacteriaceae</taxon>
        <taxon>Microvirga</taxon>
    </lineage>
</organism>
<dbReference type="Pfam" id="PF04055">
    <property type="entry name" value="Radical_SAM"/>
    <property type="match status" value="1"/>
</dbReference>
<dbReference type="PANTHER" id="PTHR43409">
    <property type="entry name" value="ANAEROBIC MAGNESIUM-PROTOPORPHYRIN IX MONOMETHYL ESTER CYCLASE-RELATED"/>
    <property type="match status" value="1"/>
</dbReference>
<dbReference type="PROSITE" id="PS51918">
    <property type="entry name" value="RADICAL_SAM"/>
    <property type="match status" value="1"/>
</dbReference>
<dbReference type="InterPro" id="IPR051198">
    <property type="entry name" value="BchE-like"/>
</dbReference>
<dbReference type="RefSeq" id="WP_150942527.1">
    <property type="nucleotide sequence ID" value="NZ_VCMV01000006.1"/>
</dbReference>
<reference evidence="7 8" key="1">
    <citation type="journal article" date="2019" name="Microorganisms">
        <title>Genome Insights into the Novel Species Microvirga brassicacearum, a Rapeseed Endophyte with Biotechnological Potential.</title>
        <authorList>
            <person name="Jimenez-Gomez A."/>
            <person name="Saati-Santamaria Z."/>
            <person name="Igual J.M."/>
            <person name="Rivas R."/>
            <person name="Mateos P.F."/>
            <person name="Garcia-Fraile P."/>
        </authorList>
    </citation>
    <scope>NUCLEOTIDE SEQUENCE [LARGE SCALE GENOMIC DNA]</scope>
    <source>
        <strain evidence="7 8">CDVBN77</strain>
    </source>
</reference>
<dbReference type="Gene3D" id="3.40.50.280">
    <property type="entry name" value="Cobalamin-binding domain"/>
    <property type="match status" value="1"/>
</dbReference>
<keyword evidence="2" id="KW-0949">S-adenosyl-L-methionine</keyword>
<keyword evidence="5" id="KW-0411">Iron-sulfur</keyword>